<comment type="caution">
    <text evidence="1">The sequence shown here is derived from an EMBL/GenBank/DDBJ whole genome shotgun (WGS) entry which is preliminary data.</text>
</comment>
<dbReference type="EMBL" id="SKCS01000338">
    <property type="protein sequence ID" value="TNN10798.1"/>
    <property type="molecule type" value="Genomic_DNA"/>
</dbReference>
<reference evidence="1 2" key="1">
    <citation type="submission" date="2019-03" db="EMBL/GenBank/DDBJ databases">
        <title>An improved genome assembly of the fluke Schistosoma japonicum.</title>
        <authorList>
            <person name="Hu W."/>
            <person name="Luo F."/>
            <person name="Yin M."/>
            <person name="Mo X."/>
            <person name="Sun C."/>
            <person name="Wu Q."/>
            <person name="Zhu B."/>
            <person name="Xiang M."/>
            <person name="Wang J."/>
            <person name="Wang Y."/>
            <person name="Zhang T."/>
            <person name="Xu B."/>
            <person name="Zheng H."/>
            <person name="Feng Z."/>
        </authorList>
    </citation>
    <scope>NUCLEOTIDE SEQUENCE [LARGE SCALE GENOMIC DNA]</scope>
    <source>
        <strain evidence="1">HuSjv2</strain>
        <tissue evidence="1">Worms</tissue>
    </source>
</reference>
<dbReference type="Proteomes" id="UP000311919">
    <property type="component" value="Unassembled WGS sequence"/>
</dbReference>
<accession>A0A4Z2D307</accession>
<name>A0A4Z2D307_SCHJA</name>
<dbReference type="AlphaFoldDB" id="A0A4Z2D307"/>
<evidence type="ECO:0000313" key="2">
    <source>
        <dbReference type="Proteomes" id="UP000311919"/>
    </source>
</evidence>
<keyword evidence="2" id="KW-1185">Reference proteome</keyword>
<sequence>MVVPVTSMVVKLKEILVGQHSLPHPLLLSSQKQLREIKAANILMDDFLIFDEGLFENDRKEEIMPPSEFHPNVVGSLDFLSSNEEECLKSSSDWLYLVKKYDDCLECLLRLWGHVHAYDGLPKRITSDAIVRCYVKLNKHCELLPYLQQHGQLSVSHEDYIGHLMLHLMYRVVLLQRLLLALPLSFVDRDLSLVGRKNLFTQSQLWTDLSAVWSEITEENRSILYPTWFSKVALLYAELVNINPKVTGISLTWTDESLTFMQVDTCHKLSLRIFTTYISSSSPSIFSSSSSVPDHGNGEQINPIGVDYTLPYIPKQKCCSSDDAADTNSDEIARVFFQVFIAPFVSIYEKLT</sequence>
<organism evidence="1 2">
    <name type="scientific">Schistosoma japonicum</name>
    <name type="common">Blood fluke</name>
    <dbReference type="NCBI Taxonomy" id="6182"/>
    <lineage>
        <taxon>Eukaryota</taxon>
        <taxon>Metazoa</taxon>
        <taxon>Spiralia</taxon>
        <taxon>Lophotrochozoa</taxon>
        <taxon>Platyhelminthes</taxon>
        <taxon>Trematoda</taxon>
        <taxon>Digenea</taxon>
        <taxon>Strigeidida</taxon>
        <taxon>Schistosomatoidea</taxon>
        <taxon>Schistosomatidae</taxon>
        <taxon>Schistosoma</taxon>
    </lineage>
</organism>
<proteinExistence type="predicted"/>
<protein>
    <submittedName>
        <fullName evidence="1">Uncharacterized protein</fullName>
    </submittedName>
</protein>
<evidence type="ECO:0000313" key="1">
    <source>
        <dbReference type="EMBL" id="TNN10798.1"/>
    </source>
</evidence>
<gene>
    <name evidence="1" type="ORF">EWB00_005067</name>
</gene>
<dbReference type="OrthoDB" id="6269282at2759"/>